<sequence>MPTASIIVTSYNIEPYIEECLESVAAQSLQDIEVLVVDDGSSDGTPDKIREFASRDSRFVPVLLGENSPGGVATAANAGLERATGRWVGFVDGDDFVERDMFERLVQAAESEGAELAMCKYAEVDDASGQRSEPADAHRWAALDRASYDLDPTTRQQFLRFIAVPWRKLYRRTLLEQNAIRFPVGDYFYEDNPFHWFALVSARSIAVVPTVLAYHRVARAGQTMSTADERLFRIFAHHDTIHDWLAARNVLEIYQTTLLTWVISQLEWISRRTPEPLRPALYDTVRPIFGHYPVGTVQRALTEGSKGEQTRRLTLAVAKDNRAGFLKVLSGRPATDNKVLVGWHHLRYSGVRETASMTRKYAQNRLEANPRLQTVARLGGSKARVDHADLFFGLAVLQQQVACLQEQVARLAEAQDAAAAPVNPAVAPEVAGPR</sequence>
<dbReference type="RefSeq" id="WP_123271440.1">
    <property type="nucleotide sequence ID" value="NZ_RJJQ01000010.1"/>
</dbReference>
<dbReference type="Pfam" id="PF00535">
    <property type="entry name" value="Glycos_transf_2"/>
    <property type="match status" value="1"/>
</dbReference>
<evidence type="ECO:0000313" key="4">
    <source>
        <dbReference type="EMBL" id="RNI21592.1"/>
    </source>
</evidence>
<name>A0A3M9M7V1_9MICO</name>
<dbReference type="InterPro" id="IPR029044">
    <property type="entry name" value="Nucleotide-diphossugar_trans"/>
</dbReference>
<evidence type="ECO:0000256" key="2">
    <source>
        <dbReference type="ARBA" id="ARBA00022679"/>
    </source>
</evidence>
<dbReference type="GO" id="GO:0016757">
    <property type="term" value="F:glycosyltransferase activity"/>
    <property type="evidence" value="ECO:0007669"/>
    <property type="project" value="UniProtKB-KW"/>
</dbReference>
<dbReference type="SUPFAM" id="SSF53448">
    <property type="entry name" value="Nucleotide-diphospho-sugar transferases"/>
    <property type="match status" value="1"/>
</dbReference>
<accession>A0A3M9M7V1</accession>
<dbReference type="Gene3D" id="3.90.550.10">
    <property type="entry name" value="Spore Coat Polysaccharide Biosynthesis Protein SpsA, Chain A"/>
    <property type="match status" value="1"/>
</dbReference>
<keyword evidence="2 4" id="KW-0808">Transferase</keyword>
<dbReference type="EMBL" id="RJJQ01000010">
    <property type="protein sequence ID" value="RNI21592.1"/>
    <property type="molecule type" value="Genomic_DNA"/>
</dbReference>
<dbReference type="CDD" id="cd00761">
    <property type="entry name" value="Glyco_tranf_GTA_type"/>
    <property type="match status" value="1"/>
</dbReference>
<dbReference type="OrthoDB" id="3171021at2"/>
<feature type="domain" description="Glycosyltransferase 2-like" evidence="3">
    <location>
        <begin position="5"/>
        <end position="175"/>
    </location>
</feature>
<reference evidence="4 5" key="1">
    <citation type="submission" date="2018-11" db="EMBL/GenBank/DDBJ databases">
        <title>Draft genome of Simplicispira Flexivirga sp. BO-16.</title>
        <authorList>
            <person name="Im W.T."/>
        </authorList>
    </citation>
    <scope>NUCLEOTIDE SEQUENCE [LARGE SCALE GENOMIC DNA]</scope>
    <source>
        <strain evidence="4 5">BO-16</strain>
    </source>
</reference>
<evidence type="ECO:0000313" key="5">
    <source>
        <dbReference type="Proteomes" id="UP000271678"/>
    </source>
</evidence>
<dbReference type="PANTHER" id="PTHR22916:SF51">
    <property type="entry name" value="GLYCOSYLTRANSFERASE EPSH-RELATED"/>
    <property type="match status" value="1"/>
</dbReference>
<gene>
    <name evidence="4" type="ORF">EFY87_10535</name>
</gene>
<comment type="caution">
    <text evidence="4">The sequence shown here is derived from an EMBL/GenBank/DDBJ whole genome shotgun (WGS) entry which is preliminary data.</text>
</comment>
<dbReference type="Proteomes" id="UP000271678">
    <property type="component" value="Unassembled WGS sequence"/>
</dbReference>
<proteinExistence type="predicted"/>
<evidence type="ECO:0000256" key="1">
    <source>
        <dbReference type="ARBA" id="ARBA00022676"/>
    </source>
</evidence>
<keyword evidence="5" id="KW-1185">Reference proteome</keyword>
<organism evidence="4 5">
    <name type="scientific">Flexivirga caeni</name>
    <dbReference type="NCBI Taxonomy" id="2294115"/>
    <lineage>
        <taxon>Bacteria</taxon>
        <taxon>Bacillati</taxon>
        <taxon>Actinomycetota</taxon>
        <taxon>Actinomycetes</taxon>
        <taxon>Micrococcales</taxon>
        <taxon>Dermacoccaceae</taxon>
        <taxon>Flexivirga</taxon>
    </lineage>
</organism>
<keyword evidence="1" id="KW-0328">Glycosyltransferase</keyword>
<dbReference type="PANTHER" id="PTHR22916">
    <property type="entry name" value="GLYCOSYLTRANSFERASE"/>
    <property type="match status" value="1"/>
</dbReference>
<evidence type="ECO:0000259" key="3">
    <source>
        <dbReference type="Pfam" id="PF00535"/>
    </source>
</evidence>
<dbReference type="AlphaFoldDB" id="A0A3M9M7V1"/>
<dbReference type="InterPro" id="IPR001173">
    <property type="entry name" value="Glyco_trans_2-like"/>
</dbReference>
<protein>
    <submittedName>
        <fullName evidence="4">Glycosyltransferase family 2 protein</fullName>
    </submittedName>
</protein>